<accession>A0A5E4SR68</accession>
<keyword evidence="2" id="KW-1185">Reference proteome</keyword>
<dbReference type="AlphaFoldDB" id="A0A5E4SR68"/>
<evidence type="ECO:0000313" key="1">
    <source>
        <dbReference type="EMBL" id="VVD76349.1"/>
    </source>
</evidence>
<dbReference type="RefSeq" id="WP_150695800.1">
    <property type="nucleotide sequence ID" value="NZ_CABPRZ010000003.1"/>
</dbReference>
<gene>
    <name evidence="1" type="primary">bioD</name>
    <name evidence="1" type="ORF">PTE30175_00829</name>
</gene>
<keyword evidence="1" id="KW-0436">Ligase</keyword>
<dbReference type="EMBL" id="CABPRZ010000003">
    <property type="protein sequence ID" value="VVD76349.1"/>
    <property type="molecule type" value="Genomic_DNA"/>
</dbReference>
<organism evidence="1 2">
    <name type="scientific">Pandoraea terrae</name>
    <dbReference type="NCBI Taxonomy" id="1537710"/>
    <lineage>
        <taxon>Bacteria</taxon>
        <taxon>Pseudomonadati</taxon>
        <taxon>Pseudomonadota</taxon>
        <taxon>Betaproteobacteria</taxon>
        <taxon>Burkholderiales</taxon>
        <taxon>Burkholderiaceae</taxon>
        <taxon>Pandoraea</taxon>
    </lineage>
</organism>
<dbReference type="OrthoDB" id="145933at2"/>
<dbReference type="EC" id="6.3.3.3" evidence="1"/>
<name>A0A5E4SR68_9BURK</name>
<evidence type="ECO:0000313" key="2">
    <source>
        <dbReference type="Proteomes" id="UP000414233"/>
    </source>
</evidence>
<dbReference type="GO" id="GO:0004141">
    <property type="term" value="F:dethiobiotin synthase activity"/>
    <property type="evidence" value="ECO:0007669"/>
    <property type="project" value="UniProtKB-EC"/>
</dbReference>
<protein>
    <submittedName>
        <fullName evidence="1">ATP-dependent dethiobiotin synthetase BioD</fullName>
        <ecNumber evidence="1">6.3.3.3</ecNumber>
    </submittedName>
</protein>
<dbReference type="SUPFAM" id="SSF52540">
    <property type="entry name" value="P-loop containing nucleoside triphosphate hydrolases"/>
    <property type="match status" value="1"/>
</dbReference>
<dbReference type="InterPro" id="IPR027417">
    <property type="entry name" value="P-loop_NTPase"/>
</dbReference>
<reference evidence="1 2" key="1">
    <citation type="submission" date="2019-08" db="EMBL/GenBank/DDBJ databases">
        <authorList>
            <person name="Peeters C."/>
        </authorList>
    </citation>
    <scope>NUCLEOTIDE SEQUENCE [LARGE SCALE GENOMIC DNA]</scope>
    <source>
        <strain evidence="1 2">LMG 30175</strain>
    </source>
</reference>
<dbReference type="Proteomes" id="UP000414233">
    <property type="component" value="Unassembled WGS sequence"/>
</dbReference>
<dbReference type="Gene3D" id="3.40.50.300">
    <property type="entry name" value="P-loop containing nucleotide triphosphate hydrolases"/>
    <property type="match status" value="1"/>
</dbReference>
<sequence length="446" mass="47251">MRHVDSLKAMRLMGISSMLRDISLIAEDVGSVEQEIVSGRYPLAPAALRPLDVVDVSGNAARIGDVVVFEPVSLGTYRSMETLWGGRAPLAPGERYLGVICERRSSKLVTAALPERFRFGSAPLSLVAEAGGIGFATGVAQADAPHNGGSGIGTVRIIGGLFDPESGRMINMLDAPLLPCADESHDAPSILVVGTGTDVGKTTLATALLSALSGAMPCAALKASGTGWWEDSELHIRGGATRALNFTAVGLPTTYGIEAEVYRDRLRHLNRRVRAAEPLPPSLIPPALRRNECPRPEAVIVEHGGDLIEAGVPTYLSDPALMTGVEAIVICSESAVSLFGAIERLLGCLRLSGASPRLFASAPLINVDGFVRRVLAEPMGHLLSGIVDVAKPAYQCEEDWRLNYSVHHRHILSVPELIMELPLGCEKISSADSNLVCKEAQGIPLA</sequence>
<proteinExistence type="predicted"/>